<dbReference type="PANTHER" id="PTHR43575">
    <property type="entry name" value="PROTEIN ABCI7, CHLOROPLASTIC"/>
    <property type="match status" value="1"/>
</dbReference>
<dbReference type="InterPro" id="IPR000825">
    <property type="entry name" value="SUF_FeS_clus_asmbl_SufBD_core"/>
</dbReference>
<dbReference type="OrthoDB" id="9768262at2"/>
<proteinExistence type="inferred from homology"/>
<organism evidence="4">
    <name type="scientific">Mizugakiibacter sediminis</name>
    <dbReference type="NCBI Taxonomy" id="1475481"/>
    <lineage>
        <taxon>Bacteria</taxon>
        <taxon>Pseudomonadati</taxon>
        <taxon>Pseudomonadota</taxon>
        <taxon>Gammaproteobacteria</taxon>
        <taxon>Lysobacterales</taxon>
        <taxon>Rhodanobacteraceae</taxon>
        <taxon>Mizugakiibacter</taxon>
    </lineage>
</organism>
<feature type="domain" description="SUF system FeS cluster assembly SufBD N-terminal" evidence="3">
    <location>
        <begin position="24"/>
        <end position="170"/>
    </location>
</feature>
<reference evidence="4" key="1">
    <citation type="submission" date="2015-08" db="EMBL/GenBank/DDBJ databases">
        <title>Complete DNA Sequence of Pseudomonas syringae pv. actinidiae, the Causal Agent of Kiwifruit Canker Disease.</title>
        <authorList>
            <person name="Rikkerink E.H.A."/>
            <person name="Fineran P.C."/>
        </authorList>
    </citation>
    <scope>NUCLEOTIDE SEQUENCE</scope>
    <source>
        <strain evidence="4">SkMP5</strain>
    </source>
</reference>
<name>A0A0K8QNN4_9GAMM</name>
<dbReference type="NCBIfam" id="TIGR01981">
    <property type="entry name" value="sufD"/>
    <property type="match status" value="1"/>
</dbReference>
<dbReference type="RefSeq" id="WP_082306583.1">
    <property type="nucleotide sequence ID" value="NZ_DF970209.1"/>
</dbReference>
<dbReference type="STRING" id="1475481.GCA_000953855_01837"/>
<dbReference type="GO" id="GO:0016226">
    <property type="term" value="P:iron-sulfur cluster assembly"/>
    <property type="evidence" value="ECO:0007669"/>
    <property type="project" value="InterPro"/>
</dbReference>
<dbReference type="InterPro" id="IPR037284">
    <property type="entry name" value="SUF_FeS_clus_asmbl_SufBD_sf"/>
</dbReference>
<dbReference type="PANTHER" id="PTHR43575:SF1">
    <property type="entry name" value="PROTEIN ABCI7, CHLOROPLASTIC"/>
    <property type="match status" value="1"/>
</dbReference>
<evidence type="ECO:0000256" key="1">
    <source>
        <dbReference type="ARBA" id="ARBA00043967"/>
    </source>
</evidence>
<keyword evidence="5" id="KW-1185">Reference proteome</keyword>
<dbReference type="InterPro" id="IPR011542">
    <property type="entry name" value="SUF_FeS_clus_asmbl_SufD"/>
</dbReference>
<evidence type="ECO:0000313" key="5">
    <source>
        <dbReference type="Proteomes" id="UP000253740"/>
    </source>
</evidence>
<protein>
    <submittedName>
        <fullName evidence="4">Iron-regulated ABC transporter permease protein SufD</fullName>
    </submittedName>
</protein>
<dbReference type="Proteomes" id="UP000253740">
    <property type="component" value="Unassembled WGS sequence"/>
</dbReference>
<evidence type="ECO:0000259" key="2">
    <source>
        <dbReference type="Pfam" id="PF01458"/>
    </source>
</evidence>
<evidence type="ECO:0000259" key="3">
    <source>
        <dbReference type="Pfam" id="PF19295"/>
    </source>
</evidence>
<dbReference type="EMBL" id="DF970209">
    <property type="protein sequence ID" value="GAP66494.1"/>
    <property type="molecule type" value="Genomic_DNA"/>
</dbReference>
<accession>A0A0K8QNN4</accession>
<dbReference type="InterPro" id="IPR055346">
    <property type="entry name" value="Fe-S_cluster_assembly_SufBD"/>
</dbReference>
<gene>
    <name evidence="4" type="ORF">MBSD_n1802</name>
</gene>
<dbReference type="SUPFAM" id="SSF101960">
    <property type="entry name" value="Stabilizer of iron transporter SufD"/>
    <property type="match status" value="1"/>
</dbReference>
<sequence>MSSPFVQAMVDAAALARLPGSGIAWLDAARRESLVAFAAAGLPPPRGVEAWRYTSLRPLEQRRFALGDAHAAARAVDAAAWALPGVDGPRMVFVNGAFRADLSALDALPAGLTLLPLSRALAEDAEPLRFFLSRMYRARGDAFASLNSALAADGAVLRVAPGARVAAPVHLVFVGAPAEAELAWHARCLIELGEGAELELVEHHAAAGAAPHFGNLLADYVLRERARLGLAVLQDGAAAATLFRRAELRLDAAATATLHALELGGALVRHEVHASLDGDGARFDTRGVFAVRGRQHVDTRLHVEHRGRDTAGDALWRGIADERARGVFQGTIVVARGADGADARLGNKNLLLSPQAEIDTKPVLEIHADEVKASHGATVGQLDERSLFYLRSRGVPLAAARSLLTYAFCRAALDSLPNAPLAEHLGACLLARLPIRSEETPP</sequence>
<dbReference type="AlphaFoldDB" id="A0A0K8QNN4"/>
<dbReference type="InterPro" id="IPR045595">
    <property type="entry name" value="SufBD_N"/>
</dbReference>
<evidence type="ECO:0000313" key="4">
    <source>
        <dbReference type="EMBL" id="GAP66494.1"/>
    </source>
</evidence>
<dbReference type="Pfam" id="PF01458">
    <property type="entry name" value="SUFBD_core"/>
    <property type="match status" value="1"/>
</dbReference>
<comment type="similarity">
    <text evidence="1">Belongs to the iron-sulfur cluster assembly SufBD family.</text>
</comment>
<dbReference type="Pfam" id="PF19295">
    <property type="entry name" value="SufBD_N"/>
    <property type="match status" value="1"/>
</dbReference>
<feature type="domain" description="SUF system FeS cluster assembly SufBD core" evidence="2">
    <location>
        <begin position="181"/>
        <end position="408"/>
    </location>
</feature>